<feature type="compositionally biased region" description="Low complexity" evidence="1">
    <location>
        <begin position="95"/>
        <end position="107"/>
    </location>
</feature>
<name>A0A8H3FTZ8_9LECA</name>
<evidence type="ECO:0000313" key="2">
    <source>
        <dbReference type="EMBL" id="CAF9931062.1"/>
    </source>
</evidence>
<feature type="compositionally biased region" description="Pro residues" evidence="1">
    <location>
        <begin position="77"/>
        <end position="91"/>
    </location>
</feature>
<keyword evidence="3" id="KW-1185">Reference proteome</keyword>
<comment type="caution">
    <text evidence="2">The sequence shown here is derived from an EMBL/GenBank/DDBJ whole genome shotgun (WGS) entry which is preliminary data.</text>
</comment>
<evidence type="ECO:0000313" key="3">
    <source>
        <dbReference type="Proteomes" id="UP000664534"/>
    </source>
</evidence>
<dbReference type="Proteomes" id="UP000664534">
    <property type="component" value="Unassembled WGS sequence"/>
</dbReference>
<evidence type="ECO:0000256" key="1">
    <source>
        <dbReference type="SAM" id="MobiDB-lite"/>
    </source>
</evidence>
<accession>A0A8H3FTZ8</accession>
<reference evidence="2" key="1">
    <citation type="submission" date="2021-03" db="EMBL/GenBank/DDBJ databases">
        <authorList>
            <person name="Tagirdzhanova G."/>
        </authorList>
    </citation>
    <scope>NUCLEOTIDE SEQUENCE</scope>
</reference>
<proteinExistence type="predicted"/>
<dbReference type="OrthoDB" id="5383967at2759"/>
<gene>
    <name evidence="2" type="ORF">IMSHALPRED_008354</name>
</gene>
<dbReference type="EMBL" id="CAJPDT010000059">
    <property type="protein sequence ID" value="CAF9931062.1"/>
    <property type="molecule type" value="Genomic_DNA"/>
</dbReference>
<sequence length="543" mass="58023">MTVSALEVGDWGLDFLQEFTDDAALNAQLTEDQFALALSGTIISVFAALLPMPNGQRVEANIAYVGELAGRKGGDKPPAPEIPNTPATPDPDVPDFPVDPQDDPQPASNLDFSFLDPNNKAPVPEIFQKGLPHEPPPPGSWQIGEDEGIGKTPQPGKSGYYTIIGTIPGTILTGSQTLWAKYDPNSIDLAYQGGVWESFVANVTIDLQAGVEAFADAILTDPDYTTVLLYDPPRSNYLYGGQYIDGTINLTSLQYYLRTDLTSRAINNVWSSYSIYVSYTNLGDPMYGNSTPACDAHTVGPQSTKFCGNGGVFYLYNLCTTNYMRGQWVPPYSDSIPQDEVLAQYPGQCMPFGLNSFESDGRLNITASGPTEGSARAWNATGSVSLATSEDEALTDSMADLFSNTLFSDLPSLAGRLPGEWSVPVCDQGNNTWGGDYTANSLGSSVGHLPCACGYQGNTTADFMAAINIQGDNLLNLAYYCCEGGLLFPDAAHGALPDQGRGAVDLTGGIWTGSLFYGYSGKKNVSCTTKGRLLLNGKRVDDT</sequence>
<dbReference type="AlphaFoldDB" id="A0A8H3FTZ8"/>
<organism evidence="2 3">
    <name type="scientific">Imshaugia aleurites</name>
    <dbReference type="NCBI Taxonomy" id="172621"/>
    <lineage>
        <taxon>Eukaryota</taxon>
        <taxon>Fungi</taxon>
        <taxon>Dikarya</taxon>
        <taxon>Ascomycota</taxon>
        <taxon>Pezizomycotina</taxon>
        <taxon>Lecanoromycetes</taxon>
        <taxon>OSLEUM clade</taxon>
        <taxon>Lecanoromycetidae</taxon>
        <taxon>Lecanorales</taxon>
        <taxon>Lecanorineae</taxon>
        <taxon>Parmeliaceae</taxon>
        <taxon>Imshaugia</taxon>
    </lineage>
</organism>
<protein>
    <submittedName>
        <fullName evidence="2">Uncharacterized protein</fullName>
    </submittedName>
</protein>
<feature type="region of interest" description="Disordered" evidence="1">
    <location>
        <begin position="71"/>
        <end position="115"/>
    </location>
</feature>